<reference evidence="1" key="1">
    <citation type="journal article" date="2015" name="Nature">
        <title>Complex archaea that bridge the gap between prokaryotes and eukaryotes.</title>
        <authorList>
            <person name="Spang A."/>
            <person name="Saw J.H."/>
            <person name="Jorgensen S.L."/>
            <person name="Zaremba-Niedzwiedzka K."/>
            <person name="Martijn J."/>
            <person name="Lind A.E."/>
            <person name="van Eijk R."/>
            <person name="Schleper C."/>
            <person name="Guy L."/>
            <person name="Ettema T.J."/>
        </authorList>
    </citation>
    <scope>NUCLEOTIDE SEQUENCE</scope>
</reference>
<comment type="caution">
    <text evidence="1">The sequence shown here is derived from an EMBL/GenBank/DDBJ whole genome shotgun (WGS) entry which is preliminary data.</text>
</comment>
<name>A0A0F9HUC3_9ZZZZ</name>
<proteinExistence type="predicted"/>
<evidence type="ECO:0000313" key="1">
    <source>
        <dbReference type="EMBL" id="KKM18752.1"/>
    </source>
</evidence>
<dbReference type="EMBL" id="LAZR01014154">
    <property type="protein sequence ID" value="KKM18752.1"/>
    <property type="molecule type" value="Genomic_DNA"/>
</dbReference>
<gene>
    <name evidence="1" type="ORF">LCGC14_1662530</name>
</gene>
<accession>A0A0F9HUC3</accession>
<sequence length="107" mass="12271">MKIRTGFVSNSSSSSFVVLGAKIKNLKFTEKYMIDLMDKYNIKFNPKWPEDDFWNAMHNGQFGFAYLSEESIVGKYIASGDECGLKESVMSFEKLTEMAKVVIKKYL</sequence>
<protein>
    <submittedName>
        <fullName evidence="1">Uncharacterized protein</fullName>
    </submittedName>
</protein>
<dbReference type="AlphaFoldDB" id="A0A0F9HUC3"/>
<organism evidence="1">
    <name type="scientific">marine sediment metagenome</name>
    <dbReference type="NCBI Taxonomy" id="412755"/>
    <lineage>
        <taxon>unclassified sequences</taxon>
        <taxon>metagenomes</taxon>
        <taxon>ecological metagenomes</taxon>
    </lineage>
</organism>